<dbReference type="Proteomes" id="UP000294545">
    <property type="component" value="Unassembled WGS sequence"/>
</dbReference>
<dbReference type="EMBL" id="SMGQ01000011">
    <property type="protein sequence ID" value="TCK98361.1"/>
    <property type="molecule type" value="Genomic_DNA"/>
</dbReference>
<dbReference type="Pfam" id="PF12685">
    <property type="entry name" value="SpoIIIAH"/>
    <property type="match status" value="1"/>
</dbReference>
<evidence type="ECO:0000313" key="3">
    <source>
        <dbReference type="Proteomes" id="UP000294545"/>
    </source>
</evidence>
<dbReference type="OrthoDB" id="9789991at2"/>
<proteinExistence type="predicted"/>
<keyword evidence="1" id="KW-0472">Membrane</keyword>
<evidence type="ECO:0000313" key="2">
    <source>
        <dbReference type="EMBL" id="TCK98361.1"/>
    </source>
</evidence>
<reference evidence="2 3" key="1">
    <citation type="submission" date="2019-03" db="EMBL/GenBank/DDBJ databases">
        <title>Genomic Encyclopedia of Type Strains, Phase IV (KMG-IV): sequencing the most valuable type-strain genomes for metagenomic binning, comparative biology and taxonomic classification.</title>
        <authorList>
            <person name="Goeker M."/>
        </authorList>
    </citation>
    <scope>NUCLEOTIDE SEQUENCE [LARGE SCALE GENOMIC DNA]</scope>
    <source>
        <strain evidence="2 3">DSM 24176</strain>
    </source>
</reference>
<accession>A0A4V2Q1P2</accession>
<protein>
    <submittedName>
        <fullName evidence="2">Stage III sporulation protein AH</fullName>
    </submittedName>
</protein>
<keyword evidence="3" id="KW-1185">Reference proteome</keyword>
<dbReference type="RefSeq" id="WP_132280792.1">
    <property type="nucleotide sequence ID" value="NZ_SMGQ01000011.1"/>
</dbReference>
<gene>
    <name evidence="2" type="ORF">EDC19_0781</name>
</gene>
<dbReference type="AlphaFoldDB" id="A0A4V2Q1P2"/>
<organism evidence="2 3">
    <name type="scientific">Natranaerovirga hydrolytica</name>
    <dbReference type="NCBI Taxonomy" id="680378"/>
    <lineage>
        <taxon>Bacteria</taxon>
        <taxon>Bacillati</taxon>
        <taxon>Bacillota</taxon>
        <taxon>Clostridia</taxon>
        <taxon>Lachnospirales</taxon>
        <taxon>Natranaerovirgaceae</taxon>
        <taxon>Natranaerovirga</taxon>
    </lineage>
</organism>
<dbReference type="InterPro" id="IPR024232">
    <property type="entry name" value="SpoIIIAH"/>
</dbReference>
<dbReference type="Gene3D" id="1.10.287.4300">
    <property type="entry name" value="Stage III sporulation protein AH-like"/>
    <property type="match status" value="1"/>
</dbReference>
<name>A0A4V2Q1P2_9FIRM</name>
<keyword evidence="1" id="KW-1133">Transmembrane helix</keyword>
<sequence>MNIFKRNQVVITSLVIMIAIAGYLNFTQNNIPNPDDIVPTDSQNIESALVPNEDSDIEVNNIIDYQQPEKNTSEGNETDETNEGIEVEETSVQSEDYGQSQPGEAIFTSNPLNISDYFISVKIDREQTRSRERETLLSIINSTNLTDEQKEVATNEMINLQKRIEKEAAAEDMLKAKGFNNVYVRMLSDSQRVDVVVSRAEVSDVDRAQIIDVITNITGYPAEEVVITPYNQ</sequence>
<keyword evidence="1" id="KW-0812">Transmembrane</keyword>
<dbReference type="InterPro" id="IPR038503">
    <property type="entry name" value="SpoIIIAH_sf"/>
</dbReference>
<feature type="transmembrane region" description="Helical" evidence="1">
    <location>
        <begin position="9"/>
        <end position="26"/>
    </location>
</feature>
<evidence type="ECO:0000256" key="1">
    <source>
        <dbReference type="SAM" id="Phobius"/>
    </source>
</evidence>
<comment type="caution">
    <text evidence="2">The sequence shown here is derived from an EMBL/GenBank/DDBJ whole genome shotgun (WGS) entry which is preliminary data.</text>
</comment>